<comment type="subcellular location">
    <subcellularLocation>
        <location evidence="1">Membrane</location>
        <topology evidence="1">Multi-pass membrane protein</topology>
    </subcellularLocation>
</comment>
<feature type="transmembrane region" description="Helical" evidence="7">
    <location>
        <begin position="332"/>
        <end position="352"/>
    </location>
</feature>
<keyword evidence="6 7" id="KW-0472">Membrane</keyword>
<keyword evidence="9" id="KW-1185">Reference proteome</keyword>
<evidence type="ECO:0000256" key="4">
    <source>
        <dbReference type="ARBA" id="ARBA00022692"/>
    </source>
</evidence>
<dbReference type="Proteomes" id="UP000291072">
    <property type="component" value="Unassembled WGS sequence"/>
</dbReference>
<feature type="transmembrane region" description="Helical" evidence="7">
    <location>
        <begin position="164"/>
        <end position="183"/>
    </location>
</feature>
<keyword evidence="5 7" id="KW-1133">Transmembrane helix</keyword>
<dbReference type="PANTHER" id="PTHR42810:SF2">
    <property type="entry name" value="PURINE PERMEASE C1399.01C-RELATED"/>
    <property type="match status" value="1"/>
</dbReference>
<feature type="transmembrane region" description="Helical" evidence="7">
    <location>
        <begin position="422"/>
        <end position="441"/>
    </location>
</feature>
<dbReference type="PANTHER" id="PTHR42810">
    <property type="entry name" value="PURINE PERMEASE C1399.01C-RELATED"/>
    <property type="match status" value="1"/>
</dbReference>
<feature type="transmembrane region" description="Helical" evidence="7">
    <location>
        <begin position="12"/>
        <end position="37"/>
    </location>
</feature>
<dbReference type="InterPro" id="IPR006042">
    <property type="entry name" value="Xan_ur_permease"/>
</dbReference>
<evidence type="ECO:0000313" key="9">
    <source>
        <dbReference type="Proteomes" id="UP000291072"/>
    </source>
</evidence>
<keyword evidence="3" id="KW-0813">Transport</keyword>
<evidence type="ECO:0000256" key="3">
    <source>
        <dbReference type="ARBA" id="ARBA00022448"/>
    </source>
</evidence>
<dbReference type="Pfam" id="PF00860">
    <property type="entry name" value="Xan_ur_permease"/>
    <property type="match status" value="1"/>
</dbReference>
<evidence type="ECO:0000256" key="1">
    <source>
        <dbReference type="ARBA" id="ARBA00004141"/>
    </source>
</evidence>
<protein>
    <recommendedName>
        <fullName evidence="10">Uracil permease</fullName>
    </recommendedName>
</protein>
<accession>A0A4R0XM58</accession>
<feature type="transmembrane region" description="Helical" evidence="7">
    <location>
        <begin position="254"/>
        <end position="271"/>
    </location>
</feature>
<evidence type="ECO:0000256" key="6">
    <source>
        <dbReference type="ARBA" id="ARBA00023136"/>
    </source>
</evidence>
<dbReference type="GO" id="GO:0042907">
    <property type="term" value="F:xanthine transmembrane transporter activity"/>
    <property type="evidence" value="ECO:0007669"/>
    <property type="project" value="TreeGrafter"/>
</dbReference>
<dbReference type="AlphaFoldDB" id="A0A4R0XM58"/>
<keyword evidence="4 7" id="KW-0812">Transmembrane</keyword>
<dbReference type="OrthoDB" id="9779092at2"/>
<dbReference type="GO" id="GO:0005886">
    <property type="term" value="C:plasma membrane"/>
    <property type="evidence" value="ECO:0007669"/>
    <property type="project" value="TreeGrafter"/>
</dbReference>
<dbReference type="EMBL" id="PSZP01000005">
    <property type="protein sequence ID" value="TCG11614.1"/>
    <property type="molecule type" value="Genomic_DNA"/>
</dbReference>
<evidence type="ECO:0000313" key="8">
    <source>
        <dbReference type="EMBL" id="TCG11614.1"/>
    </source>
</evidence>
<dbReference type="InterPro" id="IPR006043">
    <property type="entry name" value="NCS2"/>
</dbReference>
<comment type="caution">
    <text evidence="8">The sequence shown here is derived from an EMBL/GenBank/DDBJ whole genome shotgun (WGS) entry which is preliminary data.</text>
</comment>
<comment type="similarity">
    <text evidence="2">Belongs to the nucleobase:cation symporter-2 (NCS2) (TC 2.A.40) family.</text>
</comment>
<feature type="transmembrane region" description="Helical" evidence="7">
    <location>
        <begin position="95"/>
        <end position="117"/>
    </location>
</feature>
<evidence type="ECO:0008006" key="10">
    <source>
        <dbReference type="Google" id="ProtNLM"/>
    </source>
</evidence>
<feature type="transmembrane region" description="Helical" evidence="7">
    <location>
        <begin position="190"/>
        <end position="210"/>
    </location>
</feature>
<feature type="transmembrane region" description="Helical" evidence="7">
    <location>
        <begin position="71"/>
        <end position="89"/>
    </location>
</feature>
<sequence>MILGPRDRPKSIGMWLMLSLQHLFAMFGATVVTPLLINSLAGGSVVISTDLALFASGVGTLIYIMCTAGKVPIYLGSSFAYIAAIGSMYKIYGTSVFFGLLGVGVVYLVVAVIIYFFGIKWIKKLLSPIVVGPMIMIIGLSLAPNAISAIGMTPDNITSGKIDWWGVAVGLITAATGMLIALLCRGKMKLVPILGAIVVGFILAMIISSWHKGLVDYSTFREHGNKVGTYIGVPTFKNAIIGGQHTSFGQFKTWTVWPFLLMMPIAFVTIAEHIGDHTVLGTITNKDYIKNPGLHRTLAGDGIATMFGGLVGGPANTSYGENTTVVGMSKVASTYVTGLAAVFAIMLSFVKLVSNTLAMIPQPVLGGVEILLFGFIAANGLKILIQDNIDLNNLKNLFVVLTMLVIGIGGAAMGFVLKGNAIMFKGMSIALIVGIILNLALPEPRPIRQDIFDKLTKGHPIDKKPKNKKDK</sequence>
<evidence type="ECO:0000256" key="2">
    <source>
        <dbReference type="ARBA" id="ARBA00008821"/>
    </source>
</evidence>
<name>A0A4R0XM58_9MOLU</name>
<feature type="transmembrane region" description="Helical" evidence="7">
    <location>
        <begin position="364"/>
        <end position="385"/>
    </location>
</feature>
<feature type="transmembrane region" description="Helical" evidence="7">
    <location>
        <begin position="43"/>
        <end position="64"/>
    </location>
</feature>
<reference evidence="8 9" key="1">
    <citation type="submission" date="2018-02" db="EMBL/GenBank/DDBJ databases">
        <title>Mycoplasma marinum and Mycoplasma todarodis sp. nov., moderately halophilic and psychrotolerant mycoplasmas isolated from cephalopods.</title>
        <authorList>
            <person name="Viver T."/>
        </authorList>
    </citation>
    <scope>NUCLEOTIDE SEQUENCE [LARGE SCALE GENOMIC DNA]</scope>
    <source>
        <strain evidence="8 9">5H</strain>
    </source>
</reference>
<feature type="transmembrane region" description="Helical" evidence="7">
    <location>
        <begin position="397"/>
        <end position="416"/>
    </location>
</feature>
<dbReference type="PROSITE" id="PS01116">
    <property type="entry name" value="XANTH_URACIL_PERMASE"/>
    <property type="match status" value="1"/>
</dbReference>
<evidence type="ECO:0000256" key="5">
    <source>
        <dbReference type="ARBA" id="ARBA00022989"/>
    </source>
</evidence>
<evidence type="ECO:0000256" key="7">
    <source>
        <dbReference type="SAM" id="Phobius"/>
    </source>
</evidence>
<proteinExistence type="inferred from homology"/>
<gene>
    <name evidence="8" type="ORF">C4B25_01340</name>
</gene>
<feature type="transmembrane region" description="Helical" evidence="7">
    <location>
        <begin position="129"/>
        <end position="152"/>
    </location>
</feature>
<organism evidence="8 9">
    <name type="scientific">Mycoplasma todarodis</name>
    <dbReference type="NCBI Taxonomy" id="1937191"/>
    <lineage>
        <taxon>Bacteria</taxon>
        <taxon>Bacillati</taxon>
        <taxon>Mycoplasmatota</taxon>
        <taxon>Mollicutes</taxon>
        <taxon>Mycoplasmataceae</taxon>
        <taxon>Mycoplasma</taxon>
    </lineage>
</organism>